<feature type="transmembrane region" description="Helical" evidence="1">
    <location>
        <begin position="197"/>
        <end position="219"/>
    </location>
</feature>
<feature type="transmembrane region" description="Helical" evidence="1">
    <location>
        <begin position="144"/>
        <end position="167"/>
    </location>
</feature>
<evidence type="ECO:0000313" key="2">
    <source>
        <dbReference type="EMBL" id="SMP37865.1"/>
    </source>
</evidence>
<comment type="caution">
    <text evidence="2">The sequence shown here is derived from an EMBL/GenBank/DDBJ whole genome shotgun (WGS) entry which is preliminary data.</text>
</comment>
<dbReference type="EMBL" id="FXUG01000001">
    <property type="protein sequence ID" value="SMP37865.1"/>
    <property type="molecule type" value="Genomic_DNA"/>
</dbReference>
<evidence type="ECO:0000313" key="3">
    <source>
        <dbReference type="Proteomes" id="UP001158067"/>
    </source>
</evidence>
<organism evidence="2 3">
    <name type="scientific">Neorhodopirellula lusitana</name>
    <dbReference type="NCBI Taxonomy" id="445327"/>
    <lineage>
        <taxon>Bacteria</taxon>
        <taxon>Pseudomonadati</taxon>
        <taxon>Planctomycetota</taxon>
        <taxon>Planctomycetia</taxon>
        <taxon>Pirellulales</taxon>
        <taxon>Pirellulaceae</taxon>
        <taxon>Neorhodopirellula</taxon>
    </lineage>
</organism>
<feature type="transmembrane region" description="Helical" evidence="1">
    <location>
        <begin position="99"/>
        <end position="132"/>
    </location>
</feature>
<protein>
    <recommendedName>
        <fullName evidence="4">DUF4013 domain-containing protein</fullName>
    </recommendedName>
</protein>
<dbReference type="Proteomes" id="UP001158067">
    <property type="component" value="Unassembled WGS sequence"/>
</dbReference>
<feature type="transmembrane region" description="Helical" evidence="1">
    <location>
        <begin position="48"/>
        <end position="79"/>
    </location>
</feature>
<proteinExistence type="predicted"/>
<keyword evidence="1" id="KW-1133">Transmembrane helix</keyword>
<keyword evidence="3" id="KW-1185">Reference proteome</keyword>
<dbReference type="RefSeq" id="WP_283430307.1">
    <property type="nucleotide sequence ID" value="NZ_FXUG01000001.1"/>
</dbReference>
<evidence type="ECO:0000256" key="1">
    <source>
        <dbReference type="SAM" id="Phobius"/>
    </source>
</evidence>
<evidence type="ECO:0008006" key="4">
    <source>
        <dbReference type="Google" id="ProtNLM"/>
    </source>
</evidence>
<reference evidence="2 3" key="1">
    <citation type="submission" date="2017-05" db="EMBL/GenBank/DDBJ databases">
        <authorList>
            <person name="Varghese N."/>
            <person name="Submissions S."/>
        </authorList>
    </citation>
    <scope>NUCLEOTIDE SEQUENCE [LARGE SCALE GENOMIC DNA]</scope>
    <source>
        <strain evidence="2 3">DSM 25457</strain>
    </source>
</reference>
<keyword evidence="1" id="KW-0812">Transmembrane</keyword>
<sequence length="247" mass="26793">MLKSHLFSLLGVSLIVNLIWFAVIGWPARILYQQWQTLGDIGKGDELVAVGVLGATLAVGILSAPLSAYAMAVMIRLALRISRYGQRSPLGLRSAMGELWVPLAVTMRLTVLFILMGFTLFAVLMVGLFVVIALSLAMDPKQAVLLGTFGLGSILIAIVFLFQWLMWPVTFLIADERGNFAAAFSGGISLARQHRRLSLSLVTVYFVLATVGSLLLYVGQIVTTPVAMMALAIGYLQMTGGQRFLRS</sequence>
<accession>A0ABY1PP44</accession>
<feature type="transmembrane region" description="Helical" evidence="1">
    <location>
        <begin position="7"/>
        <end position="28"/>
    </location>
</feature>
<name>A0ABY1PP44_9BACT</name>
<gene>
    <name evidence="2" type="ORF">SAMN06265222_10135</name>
</gene>
<keyword evidence="1" id="KW-0472">Membrane</keyword>